<evidence type="ECO:0000313" key="2">
    <source>
        <dbReference type="Proteomes" id="UP000192940"/>
    </source>
</evidence>
<dbReference type="AlphaFoldDB" id="A0A1X7HS55"/>
<dbReference type="STRING" id="1313296.SAMN05661091_5557"/>
<reference evidence="1 2" key="1">
    <citation type="submission" date="2017-04" db="EMBL/GenBank/DDBJ databases">
        <authorList>
            <person name="Afonso C.L."/>
            <person name="Miller P.J."/>
            <person name="Scott M.A."/>
            <person name="Spackman E."/>
            <person name="Goraichik I."/>
            <person name="Dimitrov K.M."/>
            <person name="Suarez D.L."/>
            <person name="Swayne D.E."/>
        </authorList>
    </citation>
    <scope>NUCLEOTIDE SEQUENCE [LARGE SCALE GENOMIC DNA]</scope>
    <source>
        <strain evidence="1 2">N3/975</strain>
    </source>
</reference>
<gene>
    <name evidence="1" type="ORF">SAMN05661091_5557</name>
</gene>
<organism evidence="1 2">
    <name type="scientific">Paenibacillus uliginis N3/975</name>
    <dbReference type="NCBI Taxonomy" id="1313296"/>
    <lineage>
        <taxon>Bacteria</taxon>
        <taxon>Bacillati</taxon>
        <taxon>Bacillota</taxon>
        <taxon>Bacilli</taxon>
        <taxon>Bacillales</taxon>
        <taxon>Paenibacillaceae</taxon>
        <taxon>Paenibacillus</taxon>
    </lineage>
</organism>
<proteinExistence type="predicted"/>
<protein>
    <submittedName>
        <fullName evidence="1">Uncharacterized protein</fullName>
    </submittedName>
</protein>
<accession>A0A1X7HS55</accession>
<keyword evidence="2" id="KW-1185">Reference proteome</keyword>
<sequence length="124" mass="14057">MEKGREIEMTQKAFSIEINKATKTMEMMVSGTFTAQDYEDFVNDYVTKTSSIDASQYLLEVDCRMMDLLTPGEVDKLQGSFTRYKETGFAKVNFIVTESQSIIKMQLGRVARMAGLTNIEVIVK</sequence>
<dbReference type="Proteomes" id="UP000192940">
    <property type="component" value="Chromosome I"/>
</dbReference>
<name>A0A1X7HS55_9BACL</name>
<dbReference type="EMBL" id="LT840184">
    <property type="protein sequence ID" value="SMF91744.1"/>
    <property type="molecule type" value="Genomic_DNA"/>
</dbReference>
<evidence type="ECO:0000313" key="1">
    <source>
        <dbReference type="EMBL" id="SMF91744.1"/>
    </source>
</evidence>